<keyword evidence="5" id="KW-1185">Reference proteome</keyword>
<feature type="region of interest" description="Disordered" evidence="1">
    <location>
        <begin position="255"/>
        <end position="298"/>
    </location>
</feature>
<evidence type="ECO:0000256" key="1">
    <source>
        <dbReference type="SAM" id="MobiDB-lite"/>
    </source>
</evidence>
<name>A0AAD4L2S3_9AGAM</name>
<dbReference type="EMBL" id="JAKELL010000094">
    <property type="protein sequence ID" value="KAH8982968.1"/>
    <property type="molecule type" value="Genomic_DNA"/>
</dbReference>
<proteinExistence type="predicted"/>
<dbReference type="AlphaFoldDB" id="A0AAD4L2S3"/>
<feature type="compositionally biased region" description="Polar residues" evidence="1">
    <location>
        <begin position="260"/>
        <end position="273"/>
    </location>
</feature>
<feature type="compositionally biased region" description="Low complexity" evidence="1">
    <location>
        <begin position="289"/>
        <end position="298"/>
    </location>
</feature>
<feature type="transmembrane region" description="Helical" evidence="2">
    <location>
        <begin position="201"/>
        <end position="224"/>
    </location>
</feature>
<evidence type="ECO:0000256" key="2">
    <source>
        <dbReference type="SAM" id="Phobius"/>
    </source>
</evidence>
<evidence type="ECO:0000313" key="4">
    <source>
        <dbReference type="EMBL" id="KAH8982968.1"/>
    </source>
</evidence>
<reference evidence="3" key="1">
    <citation type="submission" date="2022-01" db="EMBL/GenBank/DDBJ databases">
        <title>Comparative genomics reveals a dynamic genome evolution in the ectomycorrhizal milk-cap (Lactarius) mushrooms.</title>
        <authorList>
            <consortium name="DOE Joint Genome Institute"/>
            <person name="Lebreton A."/>
            <person name="Tang N."/>
            <person name="Kuo A."/>
            <person name="LaButti K."/>
            <person name="Drula E."/>
            <person name="Barry K."/>
            <person name="Clum A."/>
            <person name="Lipzen A."/>
            <person name="Mousain D."/>
            <person name="Ng V."/>
            <person name="Wang R."/>
            <person name="Wang X."/>
            <person name="Dai Y."/>
            <person name="Henrissat B."/>
            <person name="Grigoriev I.V."/>
            <person name="Guerin-Laguette A."/>
            <person name="Yu F."/>
            <person name="Martin F.M."/>
        </authorList>
    </citation>
    <scope>NUCLEOTIDE SEQUENCE</scope>
    <source>
        <strain evidence="3">QP</strain>
    </source>
</reference>
<keyword evidence="2" id="KW-0472">Membrane</keyword>
<organism evidence="3 5">
    <name type="scientific">Lactarius akahatsu</name>
    <dbReference type="NCBI Taxonomy" id="416441"/>
    <lineage>
        <taxon>Eukaryota</taxon>
        <taxon>Fungi</taxon>
        <taxon>Dikarya</taxon>
        <taxon>Basidiomycota</taxon>
        <taxon>Agaricomycotina</taxon>
        <taxon>Agaricomycetes</taxon>
        <taxon>Russulales</taxon>
        <taxon>Russulaceae</taxon>
        <taxon>Lactarius</taxon>
    </lineage>
</organism>
<keyword evidence="2" id="KW-0812">Transmembrane</keyword>
<evidence type="ECO:0000313" key="5">
    <source>
        <dbReference type="Proteomes" id="UP001201163"/>
    </source>
</evidence>
<gene>
    <name evidence="4" type="ORF">EDB92DRAFT_1951988</name>
    <name evidence="3" type="ORF">EDB92DRAFT_1957642</name>
</gene>
<comment type="caution">
    <text evidence="3">The sequence shown here is derived from an EMBL/GenBank/DDBJ whole genome shotgun (WGS) entry which is preliminary data.</text>
</comment>
<protein>
    <submittedName>
        <fullName evidence="3">Uncharacterized protein</fullName>
    </submittedName>
</protein>
<dbReference type="EMBL" id="JAKELL010000286">
    <property type="protein sequence ID" value="KAH8977681.1"/>
    <property type="molecule type" value="Genomic_DNA"/>
</dbReference>
<evidence type="ECO:0000313" key="3">
    <source>
        <dbReference type="EMBL" id="KAH8977681.1"/>
    </source>
</evidence>
<dbReference type="Proteomes" id="UP001201163">
    <property type="component" value="Unassembled WGS sequence"/>
</dbReference>
<feature type="region of interest" description="Disordered" evidence="1">
    <location>
        <begin position="379"/>
        <end position="401"/>
    </location>
</feature>
<keyword evidence="2" id="KW-1133">Transmembrane helix</keyword>
<accession>A0AAD4L2S3</accession>
<sequence length="401" mass="42348">MGQAVSSSSFSTTAHSTVQANNLVAPAFQFAVLNEMYTCGISVVQWTYSGPLAPMALNITNIDVVQQAPLAGPVTSTGQSIESVTTSAIRSVAQRDISRRQDSGYGGSYLPPIDEQLATQLDPLVGIWRWSSTNVPQGWYRMLATIQGILEASSSSFFVQNGTNVDCILQFPTSTSVVQTPATVKATTTGSSSKTISHTGAVAGGTIGGVATVILVIGTIAFVWRRRRQHRMRKTVGPSFSNALVGADADVAEAPFNPPLTGTSPLDAGSQQHPRSDPVGMPIVPLNPGPSSSGPLLQSSPCTLLIPVGLSSKELAQLRSRAVHVQLNPAESASSDSQPAPLPIVTARQSEATPPPEDRALQSEVEHLRREVQQLRAQEARAEIFEAPPSYGAARTQTRSS</sequence>